<evidence type="ECO:0000256" key="5">
    <source>
        <dbReference type="ARBA" id="ARBA00023154"/>
    </source>
</evidence>
<dbReference type="FunFam" id="3.30.360.10:FF:000008">
    <property type="entry name" value="Alpha-aminoadipic semialdehyde synthase, mitochondrial"/>
    <property type="match status" value="1"/>
</dbReference>
<evidence type="ECO:0000259" key="9">
    <source>
        <dbReference type="SMART" id="SM01003"/>
    </source>
</evidence>
<dbReference type="PANTHER" id="PTHR11133:SF22">
    <property type="entry name" value="ALPHA-AMINOADIPIC SEMIALDEHYDE SYNTHASE, MITOCHONDRIAL"/>
    <property type="match status" value="1"/>
</dbReference>
<feature type="domain" description="Alanine dehydrogenase/pyridine nucleotide transhydrogenase NAD(H)-binding" evidence="8">
    <location>
        <begin position="234"/>
        <end position="422"/>
    </location>
</feature>
<keyword evidence="4" id="KW-0560">Oxidoreductase</keyword>
<dbReference type="InterPro" id="IPR051168">
    <property type="entry name" value="AASS"/>
</dbReference>
<evidence type="ECO:0000256" key="7">
    <source>
        <dbReference type="ARBA" id="ARBA00025744"/>
    </source>
</evidence>
<dbReference type="GO" id="GO:0019878">
    <property type="term" value="P:lysine biosynthetic process via aminoadipic acid"/>
    <property type="evidence" value="ECO:0007669"/>
    <property type="project" value="TreeGrafter"/>
</dbReference>
<keyword evidence="5" id="KW-0028">Amino-acid biosynthesis</keyword>
<evidence type="ECO:0000313" key="10">
    <source>
        <dbReference type="EMBL" id="KAJ2669594.1"/>
    </source>
</evidence>
<evidence type="ECO:0008006" key="12">
    <source>
        <dbReference type="Google" id="ProtNLM"/>
    </source>
</evidence>
<comment type="caution">
    <text evidence="10">The sequence shown here is derived from an EMBL/GenBank/DDBJ whole genome shotgun (WGS) entry which is preliminary data.</text>
</comment>
<dbReference type="FunFam" id="3.40.50.720:FF:000087">
    <property type="entry name" value="alpha-aminoadipic semialdehyde synthase, mitochondrial"/>
    <property type="match status" value="1"/>
</dbReference>
<comment type="pathway">
    <text evidence="1">Amino-acid degradation; L-lysine degradation via saccharopine pathway; glutaryl-CoA from L-lysine: step 1/6.</text>
</comment>
<dbReference type="Gene3D" id="3.30.360.10">
    <property type="entry name" value="Dihydrodipicolinate Reductase, domain 2"/>
    <property type="match status" value="1"/>
</dbReference>
<dbReference type="SUPFAM" id="SSF52283">
    <property type="entry name" value="Formate/glycerate dehydrogenase catalytic domain-like"/>
    <property type="match status" value="1"/>
</dbReference>
<comment type="similarity">
    <text evidence="7">In the C-terminal section; belongs to the saccharopine dehydrogenase family.</text>
</comment>
<dbReference type="SMART" id="SM01002">
    <property type="entry name" value="AlaDh_PNT_C"/>
    <property type="match status" value="1"/>
</dbReference>
<evidence type="ECO:0000259" key="8">
    <source>
        <dbReference type="SMART" id="SM01002"/>
    </source>
</evidence>
<organism evidence="10 11">
    <name type="scientific">Coemansia spiralis</name>
    <dbReference type="NCBI Taxonomy" id="417178"/>
    <lineage>
        <taxon>Eukaryota</taxon>
        <taxon>Fungi</taxon>
        <taxon>Fungi incertae sedis</taxon>
        <taxon>Zoopagomycota</taxon>
        <taxon>Kickxellomycotina</taxon>
        <taxon>Kickxellomycetes</taxon>
        <taxon>Kickxellales</taxon>
        <taxon>Kickxellaceae</taxon>
        <taxon>Coemansia</taxon>
    </lineage>
</organism>
<name>A0A9W8G2W2_9FUNG</name>
<dbReference type="OrthoDB" id="10059875at2759"/>
<dbReference type="GO" id="GO:0004753">
    <property type="term" value="F:saccharopine dehydrogenase activity"/>
    <property type="evidence" value="ECO:0007669"/>
    <property type="project" value="TreeGrafter"/>
</dbReference>
<keyword evidence="5" id="KW-0457">Lysine biosynthesis</keyword>
<dbReference type="InterPro" id="IPR036291">
    <property type="entry name" value="NAD(P)-bd_dom_sf"/>
</dbReference>
<dbReference type="EMBL" id="JANBTW010000145">
    <property type="protein sequence ID" value="KAJ2669594.1"/>
    <property type="molecule type" value="Genomic_DNA"/>
</dbReference>
<evidence type="ECO:0000256" key="2">
    <source>
        <dbReference type="ARBA" id="ARBA00004720"/>
    </source>
</evidence>
<dbReference type="InterPro" id="IPR005097">
    <property type="entry name" value="Sacchrp_dh_NADP-bd"/>
</dbReference>
<reference evidence="10" key="1">
    <citation type="submission" date="2022-07" db="EMBL/GenBank/DDBJ databases">
        <title>Phylogenomic reconstructions and comparative analyses of Kickxellomycotina fungi.</title>
        <authorList>
            <person name="Reynolds N.K."/>
            <person name="Stajich J.E."/>
            <person name="Barry K."/>
            <person name="Grigoriev I.V."/>
            <person name="Crous P."/>
            <person name="Smith M.E."/>
        </authorList>
    </citation>
    <scope>NUCLEOTIDE SEQUENCE</scope>
    <source>
        <strain evidence="10">NRRL 3115</strain>
    </source>
</reference>
<dbReference type="Gene3D" id="3.40.50.720">
    <property type="entry name" value="NAD(P)-binding Rossmann-like Domain"/>
    <property type="match status" value="3"/>
</dbReference>
<dbReference type="Pfam" id="PF05222">
    <property type="entry name" value="AlaDh_PNT_N"/>
    <property type="match status" value="1"/>
</dbReference>
<protein>
    <recommendedName>
        <fullName evidence="12">Saccharopine dehydrogenase (NAD(+), L-glutamate-forming)</fullName>
    </recommendedName>
</protein>
<keyword evidence="3" id="KW-0521">NADP</keyword>
<dbReference type="PANTHER" id="PTHR11133">
    <property type="entry name" value="SACCHAROPINE DEHYDROGENASE"/>
    <property type="match status" value="1"/>
</dbReference>
<sequence>MSMISAALRASSLAFHSPRLGSLPLHHRPLSSPFIARAALATQAQSTATASPVIGIRREDKNRWERRVALTPAHIRKLIKETGARVLVQPSNTRIFNNASFEKAGAVIEEDLSKADIILGIKEVPIDKMIPNKTYLVFSHTHKGQPYNMPSLQAFLDKSIRLIDYELMTDPATGKRLVLFGKHAGYAGMIDGLHGLGQRLLALGYNSPFIHMGQAHVYPNLECVNTKLRHVADIISDQGLPDAFAPMVFTFTGAGNVTQGARAIFDNLPHKNVTADELPFIARDRYNERYRTRLLALQIGAQDYLERIGGGSYDRAEYREFPDRYRSVFAQKIAPYTTMLINGIYWESKYPRLMTTRDLADIQRQRNLKHRMLAIADISCDIGGSLEFMSHASTIDAPFFYVDAVNGVEHKDIEKPGVQINSIDNLPTELPFEASKHFGNSLYPFAKSLASDKLAADPVLSKAIICENGALSKLHRHLEKDLLSVGEIRVADKRRKRVLLAGSGMVSQPLVDYLASSKDTDIKIASNDLDEARRIAYQFPNTEAALLDVSDTLGLDKLVRDSDVVVSLVPAPLHPQIAHSAIRNGKHVVTASYISPEMQKLNDQARAASVTVLNEIGLDPGIDHCSAMKLIDAAKARGSKIRSFISWCGGLTAPEDSNNQLGYKFSWSPRGVMTAGLNSAQFKINGQVRHILEKTLFENKFANVPLYPGFAFEGLANRDSLQYADIYGLKLDEMDTMFRGTLRYQGYSDILNCFLKLGFLDLDPKSAVDVQLPRKFLATVVGFDDGIPLNVDTIRKILRQRLGGIADPALLERFILACEEIDILPAEPSQLPSTNQRLKAPTALDAFSQLLQRSLKFEKEERDMVCMYHEFGIETPEGKYDVESSSLVVYGNNETGETAMARTVGVPAAIATRLLLEGKIQTKGVIRPTIPEIYNPLIERLEQTGLIFSEQAKQGIHNSLQHKMAWN</sequence>
<dbReference type="FunFam" id="3.40.50.720:FF:000072">
    <property type="entry name" value="Saccharopine dehydrogenase [NADP(+), L-glutamate-forming]"/>
    <property type="match status" value="1"/>
</dbReference>
<dbReference type="InterPro" id="IPR007886">
    <property type="entry name" value="AlaDH/PNT_N"/>
</dbReference>
<dbReference type="InterPro" id="IPR007698">
    <property type="entry name" value="AlaDH/PNT_NAD(H)-bd"/>
</dbReference>
<dbReference type="CDD" id="cd12189">
    <property type="entry name" value="LKR_SDH_like"/>
    <property type="match status" value="1"/>
</dbReference>
<dbReference type="Proteomes" id="UP001151518">
    <property type="component" value="Unassembled WGS sequence"/>
</dbReference>
<evidence type="ECO:0000256" key="1">
    <source>
        <dbReference type="ARBA" id="ARBA00004682"/>
    </source>
</evidence>
<dbReference type="InterPro" id="IPR032095">
    <property type="entry name" value="Sacchrp_dh-like_C"/>
</dbReference>
<gene>
    <name evidence="10" type="ORF">GGI25_006088</name>
</gene>
<dbReference type="SUPFAM" id="SSF51735">
    <property type="entry name" value="NAD(P)-binding Rossmann-fold domains"/>
    <property type="match status" value="1"/>
</dbReference>
<dbReference type="Pfam" id="PF16653">
    <property type="entry name" value="Sacchrp_dh_C"/>
    <property type="match status" value="1"/>
</dbReference>
<evidence type="ECO:0000256" key="6">
    <source>
        <dbReference type="ARBA" id="ARBA00023268"/>
    </source>
</evidence>
<dbReference type="AlphaFoldDB" id="A0A9W8G2W2"/>
<feature type="domain" description="Alanine dehydrogenase/pyridine nucleotide transhydrogenase N-terminal" evidence="9">
    <location>
        <begin position="55"/>
        <end position="187"/>
    </location>
</feature>
<dbReference type="SMART" id="SM01003">
    <property type="entry name" value="AlaDh_PNT_N"/>
    <property type="match status" value="1"/>
</dbReference>
<dbReference type="Pfam" id="PF03435">
    <property type="entry name" value="Sacchrp_dh_NADP"/>
    <property type="match status" value="1"/>
</dbReference>
<dbReference type="GO" id="GO:0005737">
    <property type="term" value="C:cytoplasm"/>
    <property type="evidence" value="ECO:0007669"/>
    <property type="project" value="TreeGrafter"/>
</dbReference>
<evidence type="ECO:0000256" key="4">
    <source>
        <dbReference type="ARBA" id="ARBA00023002"/>
    </source>
</evidence>
<accession>A0A9W8G2W2</accession>
<dbReference type="SUPFAM" id="SSF55347">
    <property type="entry name" value="Glyceraldehyde-3-phosphate dehydrogenase-like, C-terminal domain"/>
    <property type="match status" value="1"/>
</dbReference>
<evidence type="ECO:0000256" key="3">
    <source>
        <dbReference type="ARBA" id="ARBA00022857"/>
    </source>
</evidence>
<evidence type="ECO:0000313" key="11">
    <source>
        <dbReference type="Proteomes" id="UP001151518"/>
    </source>
</evidence>
<dbReference type="Gene3D" id="1.10.1870.10">
    <property type="entry name" value="Domain 3, Saccharopine reductase"/>
    <property type="match status" value="1"/>
</dbReference>
<keyword evidence="6" id="KW-0511">Multifunctional enzyme</keyword>
<proteinExistence type="inferred from homology"/>
<comment type="pathway">
    <text evidence="2">Amino-acid degradation; L-lysine degradation via saccharopine pathway; glutaryl-CoA from L-lysine: step 2/6.</text>
</comment>